<sequence length="80" mass="7843">MDIRWDNLGEVSLASFGVTIAVVVLFSLAIAAWSRAGGLRGLRGGAAGGGPARVAAGAAVLCFAACLAVAAYGIDLIVPG</sequence>
<gene>
    <name evidence="2" type="ORF">CTZ28_19530</name>
</gene>
<reference evidence="2 3" key="1">
    <citation type="submission" date="2017-11" db="EMBL/GenBank/DDBJ databases">
        <title>Draft genome of actinobacteria isolated from guarana (Paullinia cupana (Mart.) Ducke.</title>
        <authorList>
            <person name="Siqueira K.A."/>
            <person name="Liotti R.G."/>
            <person name="Mendes T.A.O."/>
            <person name="Soares M.A."/>
        </authorList>
    </citation>
    <scope>NUCLEOTIDE SEQUENCE [LARGE SCALE GENOMIC DNA]</scope>
    <source>
        <strain evidence="2 3">193</strain>
    </source>
</reference>
<dbReference type="RefSeq" id="WP_121890958.1">
    <property type="nucleotide sequence ID" value="NZ_JBEXWZ010000111.1"/>
</dbReference>
<name>A0A3M0I731_9ACTN</name>
<keyword evidence="1" id="KW-0812">Transmembrane</keyword>
<dbReference type="EMBL" id="PENI01000012">
    <property type="protein sequence ID" value="RMB84118.1"/>
    <property type="molecule type" value="Genomic_DNA"/>
</dbReference>
<organism evidence="2 3">
    <name type="scientific">Streptomyces shenzhenensis</name>
    <dbReference type="NCBI Taxonomy" id="943815"/>
    <lineage>
        <taxon>Bacteria</taxon>
        <taxon>Bacillati</taxon>
        <taxon>Actinomycetota</taxon>
        <taxon>Actinomycetes</taxon>
        <taxon>Kitasatosporales</taxon>
        <taxon>Streptomycetaceae</taxon>
        <taxon>Streptomyces</taxon>
    </lineage>
</organism>
<proteinExistence type="predicted"/>
<evidence type="ECO:0000313" key="3">
    <source>
        <dbReference type="Proteomes" id="UP000270471"/>
    </source>
</evidence>
<dbReference type="Proteomes" id="UP000270471">
    <property type="component" value="Unassembled WGS sequence"/>
</dbReference>
<keyword evidence="1" id="KW-1133">Transmembrane helix</keyword>
<feature type="transmembrane region" description="Helical" evidence="1">
    <location>
        <begin position="54"/>
        <end position="74"/>
    </location>
</feature>
<feature type="transmembrane region" description="Helical" evidence="1">
    <location>
        <begin position="12"/>
        <end position="33"/>
    </location>
</feature>
<dbReference type="OrthoDB" id="4336968at2"/>
<evidence type="ECO:0000313" key="2">
    <source>
        <dbReference type="EMBL" id="RMB84118.1"/>
    </source>
</evidence>
<comment type="caution">
    <text evidence="2">The sequence shown here is derived from an EMBL/GenBank/DDBJ whole genome shotgun (WGS) entry which is preliminary data.</text>
</comment>
<accession>A0A3M0I731</accession>
<keyword evidence="3" id="KW-1185">Reference proteome</keyword>
<protein>
    <submittedName>
        <fullName evidence="2">Uncharacterized protein</fullName>
    </submittedName>
</protein>
<dbReference type="AlphaFoldDB" id="A0A3M0I731"/>
<keyword evidence="1" id="KW-0472">Membrane</keyword>
<evidence type="ECO:0000256" key="1">
    <source>
        <dbReference type="SAM" id="Phobius"/>
    </source>
</evidence>